<keyword evidence="2" id="KW-1185">Reference proteome</keyword>
<name>A0ABQ1GA48_9GAMM</name>
<gene>
    <name evidence="1" type="ORF">GCM10011328_13310</name>
</gene>
<reference evidence="2" key="1">
    <citation type="journal article" date="2019" name="Int. J. Syst. Evol. Microbiol.">
        <title>The Global Catalogue of Microorganisms (GCM) 10K type strain sequencing project: providing services to taxonomists for standard genome sequencing and annotation.</title>
        <authorList>
            <consortium name="The Broad Institute Genomics Platform"/>
            <consortium name="The Broad Institute Genome Sequencing Center for Infectious Disease"/>
            <person name="Wu L."/>
            <person name="Ma J."/>
        </authorList>
    </citation>
    <scope>NUCLEOTIDE SEQUENCE [LARGE SCALE GENOMIC DNA]</scope>
    <source>
        <strain evidence="2">CGMCC 1.12806</strain>
    </source>
</reference>
<evidence type="ECO:0000313" key="1">
    <source>
        <dbReference type="EMBL" id="GGA39719.1"/>
    </source>
</evidence>
<dbReference type="EMBL" id="BMFZ01000003">
    <property type="protein sequence ID" value="GGA39719.1"/>
    <property type="molecule type" value="Genomic_DNA"/>
</dbReference>
<protein>
    <submittedName>
        <fullName evidence="1">Uncharacterized protein</fullName>
    </submittedName>
</protein>
<comment type="caution">
    <text evidence="1">The sequence shown here is derived from an EMBL/GenBank/DDBJ whole genome shotgun (WGS) entry which is preliminary data.</text>
</comment>
<evidence type="ECO:0000313" key="2">
    <source>
        <dbReference type="Proteomes" id="UP000627464"/>
    </source>
</evidence>
<organism evidence="1 2">
    <name type="scientific">Hafnia psychrotolerans</name>
    <dbReference type="NCBI Taxonomy" id="1477018"/>
    <lineage>
        <taxon>Bacteria</taxon>
        <taxon>Pseudomonadati</taxon>
        <taxon>Pseudomonadota</taxon>
        <taxon>Gammaproteobacteria</taxon>
        <taxon>Enterobacterales</taxon>
        <taxon>Hafniaceae</taxon>
        <taxon>Hafnia</taxon>
    </lineage>
</organism>
<proteinExistence type="predicted"/>
<dbReference type="Proteomes" id="UP000627464">
    <property type="component" value="Unassembled WGS sequence"/>
</dbReference>
<accession>A0ABQ1GA48</accession>
<sequence>MLLLRREVPPVSHRNSATVTDLFTDTNSGGQAMVPIELPALPDACEGDK</sequence>